<organism evidence="1 2">
    <name type="scientific">Thermospira aquatica</name>
    <dbReference type="NCBI Taxonomy" id="2828656"/>
    <lineage>
        <taxon>Bacteria</taxon>
        <taxon>Pseudomonadati</taxon>
        <taxon>Spirochaetota</taxon>
        <taxon>Spirochaetia</taxon>
        <taxon>Brevinematales</taxon>
        <taxon>Thermospiraceae</taxon>
        <taxon>Thermospira</taxon>
    </lineage>
</organism>
<protein>
    <recommendedName>
        <fullName evidence="3">Peptidase M30</fullName>
    </recommendedName>
</protein>
<reference evidence="1" key="1">
    <citation type="submission" date="2021-04" db="EMBL/GenBank/DDBJ databases">
        <authorList>
            <person name="Postec A."/>
        </authorList>
    </citation>
    <scope>NUCLEOTIDE SEQUENCE</scope>
    <source>
        <strain evidence="1">F1F22</strain>
    </source>
</reference>
<reference evidence="1" key="2">
    <citation type="submission" date="2022-06" db="EMBL/GenBank/DDBJ databases">
        <title>Thermospira aquatica gen. nov., sp. nov.</title>
        <authorList>
            <person name="Ben Ali Gam Z."/>
            <person name="Labat M."/>
        </authorList>
    </citation>
    <scope>NUCLEOTIDE SEQUENCE</scope>
    <source>
        <strain evidence="1">F1F22</strain>
    </source>
</reference>
<evidence type="ECO:0008006" key="3">
    <source>
        <dbReference type="Google" id="ProtNLM"/>
    </source>
</evidence>
<keyword evidence="2" id="KW-1185">Reference proteome</keyword>
<name>A0AAX3BDU8_9SPIR</name>
<sequence length="536" mass="59513">MKNILRGVFFGVLVMIFSGCFLVEEEPDRPETKELTYTVPSGYNLYLVVHNLTTSSRNWVVYGENFTSVGTLKSIVGDGIGGEKFSSSSSYPVYGLPMQYYQNLPPANWRKTGTKTFGNILFTYGDTNSALDYGRNPSNWVIGTTELSFKVVNIEANTYTNITAKLWAIGTNMTTGASPINVLGGVAYIFVDVNATVSPDKITNFAVNFNGTNGIYAKLTNILGGYEDGGGPHGDGGVDTNKNIYILFTDIKDGYSGSGGFVAGYYDPGNDFPKSLNPNSSEKQMFVIDTDPTLNLHVSLALSTLIHEAQHMINWGQKYFVGGVEEETWLNEACSMAAEDVLDEFVPDEAYRVYANGSRMSYFLSQPERGLFYWGDYDVLYDYGKSYAYLAFLMRQTSPLILKEIVSEVGRDKVGKAAVEAALSKLNAGKTFDETVRLWQKSLIYNERNLSSLWKGYKTNAILSGYELKALDLSSYGNNKSTTGPVFYYFRSSRTVFTWKPYATYIFKGRPASGNEVKITITDDPNMTYEVIITNI</sequence>
<dbReference type="Pfam" id="PF10460">
    <property type="entry name" value="Peptidase_M30"/>
    <property type="match status" value="1"/>
</dbReference>
<evidence type="ECO:0000313" key="2">
    <source>
        <dbReference type="Proteomes" id="UP001056539"/>
    </source>
</evidence>
<proteinExistence type="predicted"/>
<dbReference type="PROSITE" id="PS51257">
    <property type="entry name" value="PROKAR_LIPOPROTEIN"/>
    <property type="match status" value="1"/>
</dbReference>
<dbReference type="Proteomes" id="UP001056539">
    <property type="component" value="Chromosome"/>
</dbReference>
<dbReference type="AlphaFoldDB" id="A0AAX3BDU8"/>
<dbReference type="KEGG" id="taqu:KDW03_00985"/>
<dbReference type="InterPro" id="IPR019501">
    <property type="entry name" value="Peptidase_M30_hyicolysin"/>
</dbReference>
<accession>A0AAX3BDU8</accession>
<dbReference type="RefSeq" id="WP_271435540.1">
    <property type="nucleotide sequence ID" value="NZ_CP073355.1"/>
</dbReference>
<dbReference type="EMBL" id="CP073355">
    <property type="protein sequence ID" value="URA10410.1"/>
    <property type="molecule type" value="Genomic_DNA"/>
</dbReference>
<gene>
    <name evidence="1" type="ORF">KDW03_00985</name>
</gene>
<evidence type="ECO:0000313" key="1">
    <source>
        <dbReference type="EMBL" id="URA10410.1"/>
    </source>
</evidence>